<dbReference type="SMART" id="SM01114">
    <property type="entry name" value="CXC"/>
    <property type="match status" value="2"/>
</dbReference>
<name>A0A8S1MN61_PARPR</name>
<reference evidence="5" key="1">
    <citation type="submission" date="2021-01" db="EMBL/GenBank/DDBJ databases">
        <authorList>
            <consortium name="Genoscope - CEA"/>
            <person name="William W."/>
        </authorList>
    </citation>
    <scope>NUCLEOTIDE SEQUENCE</scope>
</reference>
<evidence type="ECO:0000259" key="4">
    <source>
        <dbReference type="PROSITE" id="PS51634"/>
    </source>
</evidence>
<organism evidence="5 6">
    <name type="scientific">Paramecium primaurelia</name>
    <dbReference type="NCBI Taxonomy" id="5886"/>
    <lineage>
        <taxon>Eukaryota</taxon>
        <taxon>Sar</taxon>
        <taxon>Alveolata</taxon>
        <taxon>Ciliophora</taxon>
        <taxon>Intramacronucleata</taxon>
        <taxon>Oligohymenophorea</taxon>
        <taxon>Peniculida</taxon>
        <taxon>Parameciidae</taxon>
        <taxon>Paramecium</taxon>
    </lineage>
</organism>
<dbReference type="GO" id="GO:0006355">
    <property type="term" value="P:regulation of DNA-templated transcription"/>
    <property type="evidence" value="ECO:0007669"/>
    <property type="project" value="TreeGrafter"/>
</dbReference>
<gene>
    <name evidence="5" type="ORF">PPRIM_AZ9-3.1.T0590212</name>
</gene>
<evidence type="ECO:0000313" key="6">
    <source>
        <dbReference type="Proteomes" id="UP000688137"/>
    </source>
</evidence>
<protein>
    <recommendedName>
        <fullName evidence="4">CRC domain-containing protein</fullName>
    </recommendedName>
</protein>
<comment type="caution">
    <text evidence="5">The sequence shown here is derived from an EMBL/GenBank/DDBJ whole genome shotgun (WGS) entry which is preliminary data.</text>
</comment>
<feature type="domain" description="CRC" evidence="4">
    <location>
        <begin position="127"/>
        <end position="221"/>
    </location>
</feature>
<dbReference type="InterPro" id="IPR033467">
    <property type="entry name" value="Tesmin/TSO1-like_CXC"/>
</dbReference>
<comment type="similarity">
    <text evidence="2">Belongs to the lin-54 family.</text>
</comment>
<dbReference type="EMBL" id="CAJJDM010000060">
    <property type="protein sequence ID" value="CAD8078195.1"/>
    <property type="molecule type" value="Genomic_DNA"/>
</dbReference>
<evidence type="ECO:0000256" key="2">
    <source>
        <dbReference type="ARBA" id="ARBA00007267"/>
    </source>
</evidence>
<dbReference type="AlphaFoldDB" id="A0A8S1MN61"/>
<dbReference type="PANTHER" id="PTHR12446:SF34">
    <property type="entry name" value="PROTEIN LIN-54 HOMOLOG"/>
    <property type="match status" value="1"/>
</dbReference>
<sequence>MDPESNDFFRLASNNQIMSSYPTFQQIIQINSMQQAIIHPVQIQQASPIQSPENSIIMQASPINAPLFGINSPIHSQQDDEDQSLVNQIFESQQFSQPILDISQLSQIQLQPKTKLDLTDQPKYKKKKVGCSCTKRKCSSKYCFCAKDGQSCSNLCKCVDCSNNKSFMSQQIQRSIAYEQKEQKGCKCKKNFCLKGYCDCFAKGMQCNSNCKCIQCKNMTTIEPIKDKVPIIKKKIKKFSKFYKNKKGFIRTNKKGLILTQVENQ</sequence>
<proteinExistence type="inferred from homology"/>
<dbReference type="GO" id="GO:0005634">
    <property type="term" value="C:nucleus"/>
    <property type="evidence" value="ECO:0007669"/>
    <property type="project" value="UniProtKB-SubCell"/>
</dbReference>
<evidence type="ECO:0000256" key="1">
    <source>
        <dbReference type="ARBA" id="ARBA00004123"/>
    </source>
</evidence>
<dbReference type="Proteomes" id="UP000688137">
    <property type="component" value="Unassembled WGS sequence"/>
</dbReference>
<dbReference type="OMA" id="MQASPIN"/>
<dbReference type="InterPro" id="IPR005172">
    <property type="entry name" value="CRC"/>
</dbReference>
<evidence type="ECO:0000256" key="3">
    <source>
        <dbReference type="ARBA" id="ARBA00023242"/>
    </source>
</evidence>
<dbReference type="Pfam" id="PF03638">
    <property type="entry name" value="TCR"/>
    <property type="match status" value="2"/>
</dbReference>
<evidence type="ECO:0000313" key="5">
    <source>
        <dbReference type="EMBL" id="CAD8078195.1"/>
    </source>
</evidence>
<accession>A0A8S1MN61</accession>
<dbReference type="InterPro" id="IPR028307">
    <property type="entry name" value="Lin-54_fam"/>
</dbReference>
<dbReference type="PANTHER" id="PTHR12446">
    <property type="entry name" value="TESMIN/TSO1-RELATED"/>
    <property type="match status" value="1"/>
</dbReference>
<comment type="subcellular location">
    <subcellularLocation>
        <location evidence="1">Nucleus</location>
    </subcellularLocation>
</comment>
<dbReference type="PROSITE" id="PS51634">
    <property type="entry name" value="CRC"/>
    <property type="match status" value="1"/>
</dbReference>
<keyword evidence="3" id="KW-0539">Nucleus</keyword>
<keyword evidence="6" id="KW-1185">Reference proteome</keyword>